<accession>A0AA88P725</accession>
<dbReference type="EMBL" id="JAUYZG010000023">
    <property type="protein sequence ID" value="KAK2870648.1"/>
    <property type="molecule type" value="Genomic_DNA"/>
</dbReference>
<organism evidence="2 3">
    <name type="scientific">Cirrhinus molitorella</name>
    <name type="common">mud carp</name>
    <dbReference type="NCBI Taxonomy" id="172907"/>
    <lineage>
        <taxon>Eukaryota</taxon>
        <taxon>Metazoa</taxon>
        <taxon>Chordata</taxon>
        <taxon>Craniata</taxon>
        <taxon>Vertebrata</taxon>
        <taxon>Euteleostomi</taxon>
        <taxon>Actinopterygii</taxon>
        <taxon>Neopterygii</taxon>
        <taxon>Teleostei</taxon>
        <taxon>Ostariophysi</taxon>
        <taxon>Cypriniformes</taxon>
        <taxon>Cyprinidae</taxon>
        <taxon>Labeoninae</taxon>
        <taxon>Labeonini</taxon>
        <taxon>Cirrhinus</taxon>
    </lineage>
</organism>
<feature type="compositionally biased region" description="Acidic residues" evidence="1">
    <location>
        <begin position="8"/>
        <end position="17"/>
    </location>
</feature>
<protein>
    <submittedName>
        <fullName evidence="2">Uncharacterized protein</fullName>
    </submittedName>
</protein>
<feature type="region of interest" description="Disordered" evidence="1">
    <location>
        <begin position="1"/>
        <end position="22"/>
    </location>
</feature>
<proteinExistence type="predicted"/>
<dbReference type="Proteomes" id="UP001187343">
    <property type="component" value="Unassembled WGS sequence"/>
</dbReference>
<sequence length="80" mass="9225">MAVRREQEAEEEEEEEERSTSPLQAKICGFTLHVARHIKAHIKLSSHLLPALQLQHLRCVRNASDAQRESRVFGRFICVC</sequence>
<reference evidence="2" key="1">
    <citation type="submission" date="2023-08" db="EMBL/GenBank/DDBJ databases">
        <title>Chromosome-level Genome Assembly of mud carp (Cirrhinus molitorella).</title>
        <authorList>
            <person name="Liu H."/>
        </authorList>
    </citation>
    <scope>NUCLEOTIDE SEQUENCE</scope>
    <source>
        <strain evidence="2">Prfri</strain>
        <tissue evidence="2">Muscle</tissue>
    </source>
</reference>
<evidence type="ECO:0000256" key="1">
    <source>
        <dbReference type="SAM" id="MobiDB-lite"/>
    </source>
</evidence>
<evidence type="ECO:0000313" key="2">
    <source>
        <dbReference type="EMBL" id="KAK2870648.1"/>
    </source>
</evidence>
<gene>
    <name evidence="2" type="ORF">Q8A67_023175</name>
</gene>
<comment type="caution">
    <text evidence="2">The sequence shown here is derived from an EMBL/GenBank/DDBJ whole genome shotgun (WGS) entry which is preliminary data.</text>
</comment>
<keyword evidence="3" id="KW-1185">Reference proteome</keyword>
<evidence type="ECO:0000313" key="3">
    <source>
        <dbReference type="Proteomes" id="UP001187343"/>
    </source>
</evidence>
<name>A0AA88P725_9TELE</name>
<dbReference type="AlphaFoldDB" id="A0AA88P725"/>